<keyword evidence="1" id="KW-0238">DNA-binding</keyword>
<keyword evidence="2" id="KW-1185">Reference proteome</keyword>
<accession>A0A4Y3UJ67</accession>
<comment type="caution">
    <text evidence="1">The sequence shown here is derived from an EMBL/GenBank/DDBJ whole genome shotgun (WGS) entry which is preliminary data.</text>
</comment>
<reference evidence="1 2" key="1">
    <citation type="submission" date="2019-06" db="EMBL/GenBank/DDBJ databases">
        <title>Sequencing the genomes of 1000 actinobacteria strains.</title>
        <authorList>
            <person name="Klenk H.-P."/>
        </authorList>
    </citation>
    <scope>NUCLEOTIDE SEQUENCE [LARGE SCALE GENOMIC DNA]</scope>
    <source>
        <strain evidence="1 2">DSM 20427</strain>
    </source>
</reference>
<dbReference type="InterPro" id="IPR036388">
    <property type="entry name" value="WH-like_DNA-bd_sf"/>
</dbReference>
<dbReference type="Proteomes" id="UP000319804">
    <property type="component" value="Unassembled WGS sequence"/>
</dbReference>
<protein>
    <submittedName>
        <fullName evidence="1">Homeodomain-like domain-containing protein</fullName>
    </submittedName>
</protein>
<organism evidence="1 2">
    <name type="scientific">Microbacterium lacticum</name>
    <dbReference type="NCBI Taxonomy" id="33885"/>
    <lineage>
        <taxon>Bacteria</taxon>
        <taxon>Bacillati</taxon>
        <taxon>Actinomycetota</taxon>
        <taxon>Actinomycetes</taxon>
        <taxon>Micrococcales</taxon>
        <taxon>Microbacteriaceae</taxon>
        <taxon>Microbacterium</taxon>
    </lineage>
</organism>
<dbReference type="GO" id="GO:0003677">
    <property type="term" value="F:DNA binding"/>
    <property type="evidence" value="ECO:0007669"/>
    <property type="project" value="UniProtKB-KW"/>
</dbReference>
<dbReference type="AlphaFoldDB" id="A0A4Y3UJ67"/>
<evidence type="ECO:0000313" key="1">
    <source>
        <dbReference type="EMBL" id="TQN00756.1"/>
    </source>
</evidence>
<proteinExistence type="predicted"/>
<dbReference type="Gene3D" id="1.10.10.10">
    <property type="entry name" value="Winged helix-like DNA-binding domain superfamily/Winged helix DNA-binding domain"/>
    <property type="match status" value="1"/>
</dbReference>
<dbReference type="RefSeq" id="WP_141379274.1">
    <property type="nucleotide sequence ID" value="NZ_BJNA01000004.1"/>
</dbReference>
<dbReference type="EMBL" id="VFPS01000001">
    <property type="protein sequence ID" value="TQN00756.1"/>
    <property type="molecule type" value="Genomic_DNA"/>
</dbReference>
<name>A0A4Y3UJ67_9MICO</name>
<gene>
    <name evidence="1" type="ORF">FHX68_0875</name>
</gene>
<sequence>MTAGKRTAPEVEAEVVALARQGKSTREVAEATGLHRATVKAIVRRTPGVEWGRVNAGSSGTPESAARARGYRSRYAKARRDAIAEKMLDRAETAADRAATAENARDFAYFMQGGDAAIRAYDKVTKTDQAGDGGAEQAKSVMGTLIVALTATVGENGAREGLVIE</sequence>
<evidence type="ECO:0000313" key="2">
    <source>
        <dbReference type="Proteomes" id="UP000319804"/>
    </source>
</evidence>
<keyword evidence="1" id="KW-0371">Homeobox</keyword>
<dbReference type="Pfam" id="PF13384">
    <property type="entry name" value="HTH_23"/>
    <property type="match status" value="1"/>
</dbReference>